<reference evidence="2 3" key="1">
    <citation type="submission" date="2022-06" db="EMBL/GenBank/DDBJ databases">
        <title>Paraconexibacter antarcticus.</title>
        <authorList>
            <person name="Kim C.S."/>
        </authorList>
    </citation>
    <scope>NUCLEOTIDE SEQUENCE [LARGE SCALE GENOMIC DNA]</scope>
    <source>
        <strain evidence="2 3">02-257</strain>
    </source>
</reference>
<dbReference type="InterPro" id="IPR029058">
    <property type="entry name" value="AB_hydrolase_fold"/>
</dbReference>
<dbReference type="PANTHER" id="PTHR43798">
    <property type="entry name" value="MONOACYLGLYCEROL LIPASE"/>
    <property type="match status" value="1"/>
</dbReference>
<sequence>MTTMVEGAGVELAVHEHGPPHGPPVLLVHGLASDAQAWSGVAAELAAAGLRVIAHDRRGYGRSGAPAPYTGTTVSEQAADALAVLDALGVDAALVSGDGFGALVALDLALRFPARVTALVCVDPPLFLLVADAAQTLAAERQALEDALREGGPAAAVAVWLGDDGAADPGRLTRAQAAATACFADYAGLATLAVTRRELRAVTVPAHVVTGPDAPGPVVEAADALAALLPAARREAGGTLDGAVRALMAA</sequence>
<proteinExistence type="predicted"/>
<name>A0ABY5DT58_9ACTN</name>
<dbReference type="Pfam" id="PF00561">
    <property type="entry name" value="Abhydrolase_1"/>
    <property type="match status" value="1"/>
</dbReference>
<dbReference type="Proteomes" id="UP001056035">
    <property type="component" value="Chromosome"/>
</dbReference>
<dbReference type="SUPFAM" id="SSF53474">
    <property type="entry name" value="alpha/beta-Hydrolases"/>
    <property type="match status" value="1"/>
</dbReference>
<protein>
    <submittedName>
        <fullName evidence="2">Alpha/beta fold hydrolase</fullName>
    </submittedName>
</protein>
<organism evidence="2 3">
    <name type="scientific">Paraconexibacter antarcticus</name>
    <dbReference type="NCBI Taxonomy" id="2949664"/>
    <lineage>
        <taxon>Bacteria</taxon>
        <taxon>Bacillati</taxon>
        <taxon>Actinomycetota</taxon>
        <taxon>Thermoleophilia</taxon>
        <taxon>Solirubrobacterales</taxon>
        <taxon>Paraconexibacteraceae</taxon>
        <taxon>Paraconexibacter</taxon>
    </lineage>
</organism>
<dbReference type="PANTHER" id="PTHR43798:SF33">
    <property type="entry name" value="HYDROLASE, PUTATIVE (AFU_ORTHOLOGUE AFUA_2G14860)-RELATED"/>
    <property type="match status" value="1"/>
</dbReference>
<dbReference type="InterPro" id="IPR000073">
    <property type="entry name" value="AB_hydrolase_1"/>
</dbReference>
<dbReference type="InterPro" id="IPR050266">
    <property type="entry name" value="AB_hydrolase_sf"/>
</dbReference>
<evidence type="ECO:0000259" key="1">
    <source>
        <dbReference type="Pfam" id="PF00561"/>
    </source>
</evidence>
<evidence type="ECO:0000313" key="2">
    <source>
        <dbReference type="EMBL" id="UTI64141.1"/>
    </source>
</evidence>
<gene>
    <name evidence="2" type="ORF">NBH00_22730</name>
</gene>
<keyword evidence="2" id="KW-0378">Hydrolase</keyword>
<dbReference type="PRINTS" id="PR00111">
    <property type="entry name" value="ABHYDROLASE"/>
</dbReference>
<keyword evidence="3" id="KW-1185">Reference proteome</keyword>
<accession>A0ABY5DT58</accession>
<dbReference type="GO" id="GO:0016787">
    <property type="term" value="F:hydrolase activity"/>
    <property type="evidence" value="ECO:0007669"/>
    <property type="project" value="UniProtKB-KW"/>
</dbReference>
<evidence type="ECO:0000313" key="3">
    <source>
        <dbReference type="Proteomes" id="UP001056035"/>
    </source>
</evidence>
<dbReference type="Gene3D" id="3.40.50.1820">
    <property type="entry name" value="alpha/beta hydrolase"/>
    <property type="match status" value="1"/>
</dbReference>
<dbReference type="EMBL" id="CP098502">
    <property type="protein sequence ID" value="UTI64141.1"/>
    <property type="molecule type" value="Genomic_DNA"/>
</dbReference>
<feature type="domain" description="AB hydrolase-1" evidence="1">
    <location>
        <begin position="23"/>
        <end position="146"/>
    </location>
</feature>
<dbReference type="RefSeq" id="WP_254570854.1">
    <property type="nucleotide sequence ID" value="NZ_CP098502.1"/>
</dbReference>